<keyword evidence="7 9" id="KW-0472">Membrane</keyword>
<evidence type="ECO:0000256" key="6">
    <source>
        <dbReference type="ARBA" id="ARBA00022989"/>
    </source>
</evidence>
<evidence type="ECO:0000259" key="10">
    <source>
        <dbReference type="Pfam" id="PF04290"/>
    </source>
</evidence>
<feature type="transmembrane region" description="Helical" evidence="9">
    <location>
        <begin position="104"/>
        <end position="127"/>
    </location>
</feature>
<evidence type="ECO:0000256" key="2">
    <source>
        <dbReference type="ARBA" id="ARBA00022448"/>
    </source>
</evidence>
<dbReference type="EMBL" id="FM954972">
    <property type="protein sequence ID" value="CAV19096.1"/>
    <property type="molecule type" value="Genomic_DNA"/>
</dbReference>
<evidence type="ECO:0000313" key="12">
    <source>
        <dbReference type="Proteomes" id="UP000009100"/>
    </source>
</evidence>
<keyword evidence="6 9" id="KW-1133">Transmembrane helix</keyword>
<evidence type="ECO:0000313" key="11">
    <source>
        <dbReference type="EMBL" id="CAV19096.1"/>
    </source>
</evidence>
<evidence type="ECO:0000256" key="5">
    <source>
        <dbReference type="ARBA" id="ARBA00022692"/>
    </source>
</evidence>
<gene>
    <name evidence="11" type="ordered locus">VS_1913</name>
</gene>
<evidence type="ECO:0000256" key="4">
    <source>
        <dbReference type="ARBA" id="ARBA00022519"/>
    </source>
</evidence>
<evidence type="ECO:0000256" key="1">
    <source>
        <dbReference type="ARBA" id="ARBA00004429"/>
    </source>
</evidence>
<evidence type="ECO:0000256" key="3">
    <source>
        <dbReference type="ARBA" id="ARBA00022475"/>
    </source>
</evidence>
<keyword evidence="5 9" id="KW-0812">Transmembrane</keyword>
<dbReference type="GO" id="GO:0022857">
    <property type="term" value="F:transmembrane transporter activity"/>
    <property type="evidence" value="ECO:0007669"/>
    <property type="project" value="UniProtKB-UniRule"/>
</dbReference>
<evidence type="ECO:0000256" key="9">
    <source>
        <dbReference type="RuleBase" id="RU369079"/>
    </source>
</evidence>
<dbReference type="PANTHER" id="PTHR35011:SF4">
    <property type="entry name" value="SLL1102 PROTEIN"/>
    <property type="match status" value="1"/>
</dbReference>
<comment type="similarity">
    <text evidence="8 9">Belongs to the TRAP transporter small permease family.</text>
</comment>
<comment type="subcellular location">
    <subcellularLocation>
        <location evidence="1 9">Cell inner membrane</location>
        <topology evidence="1 9">Multi-pass membrane protein</topology>
    </subcellularLocation>
</comment>
<accession>B7VGP6</accession>
<dbReference type="Proteomes" id="UP000009100">
    <property type="component" value="Chromosome 1"/>
</dbReference>
<dbReference type="eggNOG" id="COG4665">
    <property type="taxonomic scope" value="Bacteria"/>
</dbReference>
<reference evidence="11 12" key="1">
    <citation type="submission" date="2009-02" db="EMBL/GenBank/DDBJ databases">
        <title>Vibrio splendidus str. LGP32 complete genome.</title>
        <authorList>
            <person name="Mazel D."/>
            <person name="Le Roux F."/>
        </authorList>
    </citation>
    <scope>NUCLEOTIDE SEQUENCE [LARGE SCALE GENOMIC DNA]</scope>
    <source>
        <strain evidence="11 12">LGP32</strain>
    </source>
</reference>
<dbReference type="STRING" id="575788.VS_1913"/>
<feature type="transmembrane region" description="Helical" evidence="9">
    <location>
        <begin position="30"/>
        <end position="48"/>
    </location>
</feature>
<dbReference type="PANTHER" id="PTHR35011">
    <property type="entry name" value="2,3-DIKETO-L-GULONATE TRAP TRANSPORTER SMALL PERMEASE PROTEIN YIAM"/>
    <property type="match status" value="1"/>
</dbReference>
<proteinExistence type="inferred from homology"/>
<evidence type="ECO:0000256" key="7">
    <source>
        <dbReference type="ARBA" id="ARBA00023136"/>
    </source>
</evidence>
<dbReference type="HOGENOM" id="CLU_086356_2_2_6"/>
<comment type="function">
    <text evidence="9">Part of the tripartite ATP-independent periplasmic (TRAP) transport system.</text>
</comment>
<comment type="subunit">
    <text evidence="9">The complex comprises the extracytoplasmic solute receptor protein and the two transmembrane proteins.</text>
</comment>
<protein>
    <recommendedName>
        <fullName evidence="9">TRAP transporter small permease protein</fullName>
    </recommendedName>
</protein>
<keyword evidence="3" id="KW-1003">Cell membrane</keyword>
<evidence type="ECO:0000256" key="8">
    <source>
        <dbReference type="ARBA" id="ARBA00038436"/>
    </source>
</evidence>
<feature type="domain" description="Tripartite ATP-independent periplasmic transporters DctQ component" evidence="10">
    <location>
        <begin position="43"/>
        <end position="173"/>
    </location>
</feature>
<name>B7VGP6_VIBA3</name>
<dbReference type="KEGG" id="vsp:VS_1913"/>
<sequence>MLRDVFSNSMESGMRSLIYIERLFNRIGDALGWLSSMLFILLIANVVYDVVMRYAFNDVSIAFQEMEWHLFSAVFLLGVPYAIKAGGHVRVDVFYEQLSFKAQAIIDLLGTLIFLMPFCLLVAWFGIDVAKESYNLGETSGDPGGLPYRWIIKAMIPLSFFLMALSGVGLILHSLNKIFNPHLIHANNTHANNIHTKNK</sequence>
<feature type="transmembrane region" description="Helical" evidence="9">
    <location>
        <begin position="68"/>
        <end position="83"/>
    </location>
</feature>
<keyword evidence="2 9" id="KW-0813">Transport</keyword>
<organism evidence="11 12">
    <name type="scientific">Vibrio atlanticus (strain LGP32)</name>
    <name type="common">Vibrio splendidus (strain Mel32)</name>
    <dbReference type="NCBI Taxonomy" id="575788"/>
    <lineage>
        <taxon>Bacteria</taxon>
        <taxon>Pseudomonadati</taxon>
        <taxon>Pseudomonadota</taxon>
        <taxon>Gammaproteobacteria</taxon>
        <taxon>Vibrionales</taxon>
        <taxon>Vibrionaceae</taxon>
        <taxon>Vibrio</taxon>
    </lineage>
</organism>
<dbReference type="GO" id="GO:0005886">
    <property type="term" value="C:plasma membrane"/>
    <property type="evidence" value="ECO:0007669"/>
    <property type="project" value="UniProtKB-SubCell"/>
</dbReference>
<dbReference type="AlphaFoldDB" id="B7VGP6"/>
<dbReference type="Pfam" id="PF04290">
    <property type="entry name" value="DctQ"/>
    <property type="match status" value="1"/>
</dbReference>
<feature type="transmembrane region" description="Helical" evidence="9">
    <location>
        <begin position="147"/>
        <end position="172"/>
    </location>
</feature>
<dbReference type="InterPro" id="IPR007387">
    <property type="entry name" value="TRAP_DctQ"/>
</dbReference>
<dbReference type="InterPro" id="IPR055348">
    <property type="entry name" value="DctQ"/>
</dbReference>
<keyword evidence="4 9" id="KW-0997">Cell inner membrane</keyword>